<feature type="transmembrane region" description="Helical" evidence="1">
    <location>
        <begin position="68"/>
        <end position="88"/>
    </location>
</feature>
<gene>
    <name evidence="2" type="ORF">AB1207_01355</name>
</gene>
<evidence type="ECO:0000313" key="2">
    <source>
        <dbReference type="EMBL" id="MEW9263382.1"/>
    </source>
</evidence>
<dbReference type="Proteomes" id="UP001555826">
    <property type="component" value="Unassembled WGS sequence"/>
</dbReference>
<keyword evidence="3" id="KW-1185">Reference proteome</keyword>
<keyword evidence="1" id="KW-0472">Membrane</keyword>
<feature type="transmembrane region" description="Helical" evidence="1">
    <location>
        <begin position="12"/>
        <end position="33"/>
    </location>
</feature>
<dbReference type="EMBL" id="JBFNQN010000001">
    <property type="protein sequence ID" value="MEW9263382.1"/>
    <property type="molecule type" value="Genomic_DNA"/>
</dbReference>
<proteinExistence type="predicted"/>
<organism evidence="2 3">
    <name type="scientific">Kineococcus endophyticus</name>
    <dbReference type="NCBI Taxonomy" id="1181883"/>
    <lineage>
        <taxon>Bacteria</taxon>
        <taxon>Bacillati</taxon>
        <taxon>Actinomycetota</taxon>
        <taxon>Actinomycetes</taxon>
        <taxon>Kineosporiales</taxon>
        <taxon>Kineosporiaceae</taxon>
        <taxon>Kineococcus</taxon>
    </lineage>
</organism>
<evidence type="ECO:0000313" key="3">
    <source>
        <dbReference type="Proteomes" id="UP001555826"/>
    </source>
</evidence>
<keyword evidence="1" id="KW-0812">Transmembrane</keyword>
<keyword evidence="1" id="KW-1133">Transmembrane helix</keyword>
<reference evidence="2 3" key="1">
    <citation type="submission" date="2024-07" db="EMBL/GenBank/DDBJ databases">
        <authorList>
            <person name="Thanompreechachai J."/>
            <person name="Duangmal K."/>
        </authorList>
    </citation>
    <scope>NUCLEOTIDE SEQUENCE [LARGE SCALE GENOMIC DNA]</scope>
    <source>
        <strain evidence="2 3">KCTC 19886</strain>
    </source>
</reference>
<feature type="transmembrane region" description="Helical" evidence="1">
    <location>
        <begin position="95"/>
        <end position="122"/>
    </location>
</feature>
<feature type="transmembrane region" description="Helical" evidence="1">
    <location>
        <begin position="142"/>
        <end position="163"/>
    </location>
</feature>
<sequence length="169" mass="16748">MSDPSAPPSRRSATLLAGLALVGAALPVVLLVADLVPVFTETYEGFDLPGFTPPGRMERLAQAVTTTAWSPALLTSVFGLAVLAVLVVAGRRVPVVLRVLGAVVAVAVVALTATAAVGTAAGARSGFATGLGLDPSSAVQDAPTIGPLLAVGVFAVLAVVALLGRTRAS</sequence>
<dbReference type="RefSeq" id="WP_367635969.1">
    <property type="nucleotide sequence ID" value="NZ_JBFNQN010000001.1"/>
</dbReference>
<evidence type="ECO:0000256" key="1">
    <source>
        <dbReference type="SAM" id="Phobius"/>
    </source>
</evidence>
<protein>
    <recommendedName>
        <fullName evidence="4">Tryptophan-associated transmembrane protein</fullName>
    </recommendedName>
</protein>
<accession>A0ABV3P290</accession>
<comment type="caution">
    <text evidence="2">The sequence shown here is derived from an EMBL/GenBank/DDBJ whole genome shotgun (WGS) entry which is preliminary data.</text>
</comment>
<evidence type="ECO:0008006" key="4">
    <source>
        <dbReference type="Google" id="ProtNLM"/>
    </source>
</evidence>
<name>A0ABV3P290_9ACTN</name>